<organism evidence="1 2">
    <name type="scientific">Oleidesulfovibrio alaskensis (strain ATCC BAA-1058 / DSM 17464 / G20)</name>
    <name type="common">Desulfovibrio alaskensis</name>
    <dbReference type="NCBI Taxonomy" id="207559"/>
    <lineage>
        <taxon>Bacteria</taxon>
        <taxon>Pseudomonadati</taxon>
        <taxon>Thermodesulfobacteriota</taxon>
        <taxon>Desulfovibrionia</taxon>
        <taxon>Desulfovibrionales</taxon>
        <taxon>Desulfovibrionaceae</taxon>
        <taxon>Oleidesulfovibrio</taxon>
    </lineage>
</organism>
<dbReference type="HOGENOM" id="CLU_148543_0_0_7"/>
<reference evidence="1 2" key="1">
    <citation type="journal article" date="2011" name="J. Bacteriol.">
        <title>Complete genome sequence and updated annotation of Desulfovibrio alaskensis G20.</title>
        <authorList>
            <person name="Hauser L.J."/>
            <person name="Land M.L."/>
            <person name="Brown S.D."/>
            <person name="Larimer F."/>
            <person name="Keller K.L."/>
            <person name="Rapp-Giles B.J."/>
            <person name="Price M.N."/>
            <person name="Lin M."/>
            <person name="Bruce D.C."/>
            <person name="Detter J.C."/>
            <person name="Tapia R."/>
            <person name="Han C.S."/>
            <person name="Goodwin L.A."/>
            <person name="Cheng J.F."/>
            <person name="Pitluck S."/>
            <person name="Copeland A."/>
            <person name="Lucas S."/>
            <person name="Nolan M."/>
            <person name="Lapidus A.L."/>
            <person name="Palumbo A.V."/>
            <person name="Wall J.D."/>
        </authorList>
    </citation>
    <scope>NUCLEOTIDE SEQUENCE [LARGE SCALE GENOMIC DNA]</scope>
    <source>
        <strain evidence="2">ATCC BAA 1058 / DSM 17464 / G20</strain>
    </source>
</reference>
<dbReference type="AlphaFoldDB" id="Q30YR7"/>
<sequence>MLDYYRFKQVHELYLKGRPEEAKSLLQELQTSYVAACDENTMLKAQVQEYEDILYISKNLVFDGASYWLQTGSIRQGPFCPECYNKDGLLVRLAEQGGEWRCHQCASNFGYERTLNRQPERPAVAMSQRIAKVIPLYK</sequence>
<evidence type="ECO:0000313" key="2">
    <source>
        <dbReference type="Proteomes" id="UP000002710"/>
    </source>
</evidence>
<dbReference type="KEGG" id="dde:Dde_2382"/>
<keyword evidence="2" id="KW-1185">Reference proteome</keyword>
<evidence type="ECO:0000313" key="1">
    <source>
        <dbReference type="EMBL" id="ABB39179.1"/>
    </source>
</evidence>
<dbReference type="Proteomes" id="UP000002710">
    <property type="component" value="Chromosome"/>
</dbReference>
<gene>
    <name evidence="1" type="ordered locus">Dde_2382</name>
</gene>
<dbReference type="eggNOG" id="ENOG5033CJJ">
    <property type="taxonomic scope" value="Bacteria"/>
</dbReference>
<dbReference type="RefSeq" id="WP_011368254.1">
    <property type="nucleotide sequence ID" value="NC_007519.1"/>
</dbReference>
<dbReference type="STRING" id="207559.Dde_2382"/>
<accession>Q30YR7</accession>
<dbReference type="EMBL" id="CP000112">
    <property type="protein sequence ID" value="ABB39179.1"/>
    <property type="molecule type" value="Genomic_DNA"/>
</dbReference>
<protein>
    <submittedName>
        <fullName evidence="1">Uncharacterized protein</fullName>
    </submittedName>
</protein>
<name>Q30YR7_OLEA2</name>
<proteinExistence type="predicted"/>